<evidence type="ECO:0000313" key="4">
    <source>
        <dbReference type="Proteomes" id="UP001515480"/>
    </source>
</evidence>
<dbReference type="AlphaFoldDB" id="A0AB34JV08"/>
<organism evidence="3 4">
    <name type="scientific">Prymnesium parvum</name>
    <name type="common">Toxic golden alga</name>
    <dbReference type="NCBI Taxonomy" id="97485"/>
    <lineage>
        <taxon>Eukaryota</taxon>
        <taxon>Haptista</taxon>
        <taxon>Haptophyta</taxon>
        <taxon>Prymnesiophyceae</taxon>
        <taxon>Prymnesiales</taxon>
        <taxon>Prymnesiaceae</taxon>
        <taxon>Prymnesium</taxon>
    </lineage>
</organism>
<protein>
    <submittedName>
        <fullName evidence="3">Uncharacterized protein</fullName>
    </submittedName>
</protein>
<feature type="transmembrane region" description="Helical" evidence="2">
    <location>
        <begin position="360"/>
        <end position="381"/>
    </location>
</feature>
<keyword evidence="4" id="KW-1185">Reference proteome</keyword>
<dbReference type="EMBL" id="JBGBPQ010000004">
    <property type="protein sequence ID" value="KAL1525696.1"/>
    <property type="molecule type" value="Genomic_DNA"/>
</dbReference>
<keyword evidence="2" id="KW-0812">Transmembrane</keyword>
<keyword evidence="2" id="KW-1133">Transmembrane helix</keyword>
<feature type="region of interest" description="Disordered" evidence="1">
    <location>
        <begin position="1"/>
        <end position="74"/>
    </location>
</feature>
<feature type="transmembrane region" description="Helical" evidence="2">
    <location>
        <begin position="411"/>
        <end position="430"/>
    </location>
</feature>
<reference evidence="3 4" key="1">
    <citation type="journal article" date="2024" name="Science">
        <title>Giant polyketide synthase enzymes in the biosynthesis of giant marine polyether toxins.</title>
        <authorList>
            <person name="Fallon T.R."/>
            <person name="Shende V.V."/>
            <person name="Wierzbicki I.H."/>
            <person name="Pendleton A.L."/>
            <person name="Watervoot N.F."/>
            <person name="Auber R.P."/>
            <person name="Gonzalez D.J."/>
            <person name="Wisecaver J.H."/>
            <person name="Moore B.S."/>
        </authorList>
    </citation>
    <scope>NUCLEOTIDE SEQUENCE [LARGE SCALE GENOMIC DNA]</scope>
    <source>
        <strain evidence="3 4">12B1</strain>
    </source>
</reference>
<dbReference type="Proteomes" id="UP001515480">
    <property type="component" value="Unassembled WGS sequence"/>
</dbReference>
<evidence type="ECO:0000256" key="2">
    <source>
        <dbReference type="SAM" id="Phobius"/>
    </source>
</evidence>
<evidence type="ECO:0000313" key="3">
    <source>
        <dbReference type="EMBL" id="KAL1525696.1"/>
    </source>
</evidence>
<feature type="region of interest" description="Disordered" evidence="1">
    <location>
        <begin position="132"/>
        <end position="197"/>
    </location>
</feature>
<evidence type="ECO:0000256" key="1">
    <source>
        <dbReference type="SAM" id="MobiDB-lite"/>
    </source>
</evidence>
<feature type="compositionally biased region" description="Pro residues" evidence="1">
    <location>
        <begin position="178"/>
        <end position="197"/>
    </location>
</feature>
<feature type="transmembrane region" description="Helical" evidence="2">
    <location>
        <begin position="253"/>
        <end position="282"/>
    </location>
</feature>
<sequence length="505" mass="53172">MPRQGSVATLSDLFPKPEAKPPAPKPRVQLPAKRKPQGSIDACLNGGEDSSTAPLLDATPCDHPPPRYPKLGSVDAAKLRPPVIRTPKPTLDADALISSLRLHLALPSKFKPPRRTSTIDCFKQLFVPQAAATPAEEEAADGEPHNAKAPPPHAQVRSSALSSAKAEVLPGRPAAAAAPPPPVAPLSHPPRKPPPPSPLTLRSVCAACMRLPFAFVAQPPLSGLKLYLTFPLLCLYVWKSLIAPLGLGPLGPYAALGLAIVTLGAQCYSAAIPLAGSIYLLAVELGDIVDAAFEQMCNSISFAVKASLSVMGLPPPVEAKVVSAVARPPIIAINIVRGLMPDFGALFPPSWRDGNTLSPIMFVILLVALILLQALPLMLFGLAGSGDLVIYMCMLICCLIATLALNAHKVIQIVIAIFEGVINFLLQFLLRRIINVRALQALLDLAHDPLKALGLAKRAHNPPTEPGTIVLVLPLAPDKTSTTSASLVQEAYASDESAPASKNDS</sequence>
<accession>A0AB34JV08</accession>
<comment type="caution">
    <text evidence="3">The sequence shown here is derived from an EMBL/GenBank/DDBJ whole genome shotgun (WGS) entry which is preliminary data.</text>
</comment>
<feature type="transmembrane region" description="Helical" evidence="2">
    <location>
        <begin position="224"/>
        <end position="241"/>
    </location>
</feature>
<feature type="transmembrane region" description="Helical" evidence="2">
    <location>
        <begin position="388"/>
        <end position="405"/>
    </location>
</feature>
<name>A0AB34JV08_PRYPA</name>
<gene>
    <name evidence="3" type="ORF">AB1Y20_020544</name>
</gene>
<keyword evidence="2" id="KW-0472">Membrane</keyword>
<proteinExistence type="predicted"/>